<dbReference type="Pfam" id="PF23203">
    <property type="entry name" value="KIF21A"/>
    <property type="match status" value="1"/>
</dbReference>
<dbReference type="PROSITE" id="PS50294">
    <property type="entry name" value="WD_REPEATS_REGION"/>
    <property type="match status" value="2"/>
</dbReference>
<keyword evidence="6" id="KW-0963">Cytoplasm</keyword>
<name>A0A6J3FFJ7_SAPAP</name>
<dbReference type="PROSITE" id="PS00678">
    <property type="entry name" value="WD_REPEATS_1"/>
    <property type="match status" value="1"/>
</dbReference>
<feature type="region of interest" description="Disordered" evidence="23">
    <location>
        <begin position="1157"/>
        <end position="1305"/>
    </location>
</feature>
<evidence type="ECO:0000256" key="16">
    <source>
        <dbReference type="ARBA" id="ARBA00023212"/>
    </source>
</evidence>
<dbReference type="InterPro" id="IPR027417">
    <property type="entry name" value="P-loop_NTPase"/>
</dbReference>
<organism evidence="25 26">
    <name type="scientific">Sapajus apella</name>
    <name type="common">Brown-capped capuchin</name>
    <name type="synonym">Cebus apella</name>
    <dbReference type="NCBI Taxonomy" id="9515"/>
    <lineage>
        <taxon>Eukaryota</taxon>
        <taxon>Metazoa</taxon>
        <taxon>Chordata</taxon>
        <taxon>Craniata</taxon>
        <taxon>Vertebrata</taxon>
        <taxon>Euteleostomi</taxon>
        <taxon>Mammalia</taxon>
        <taxon>Eutheria</taxon>
        <taxon>Euarchontoglires</taxon>
        <taxon>Primates</taxon>
        <taxon>Haplorrhini</taxon>
        <taxon>Platyrrhini</taxon>
        <taxon>Cebidae</taxon>
        <taxon>Cebinae</taxon>
        <taxon>Sapajus</taxon>
    </lineage>
</organism>
<dbReference type="CDD" id="cd00200">
    <property type="entry name" value="WD40"/>
    <property type="match status" value="1"/>
</dbReference>
<dbReference type="GO" id="GO:0005874">
    <property type="term" value="C:microtubule"/>
    <property type="evidence" value="ECO:0007669"/>
    <property type="project" value="UniProtKB-KW"/>
</dbReference>
<evidence type="ECO:0000256" key="12">
    <source>
        <dbReference type="ARBA" id="ARBA00022840"/>
    </source>
</evidence>
<feature type="compositionally biased region" description="Basic and acidic residues" evidence="23">
    <location>
        <begin position="560"/>
        <end position="584"/>
    </location>
</feature>
<evidence type="ECO:0000256" key="20">
    <source>
        <dbReference type="PROSITE-ProRule" id="PRU00221"/>
    </source>
</evidence>
<feature type="coiled-coil region" evidence="22">
    <location>
        <begin position="927"/>
        <end position="961"/>
    </location>
</feature>
<dbReference type="PROSITE" id="PS50067">
    <property type="entry name" value="KINESIN_MOTOR_2"/>
    <property type="match status" value="1"/>
</dbReference>
<dbReference type="InterPro" id="IPR056533">
    <property type="entry name" value="KIF21A/B_hel_1"/>
</dbReference>
<dbReference type="FunFam" id="2.130.10.10:FF:000233">
    <property type="entry name" value="Kinesin family member 21A"/>
    <property type="match status" value="1"/>
</dbReference>
<keyword evidence="8 20" id="KW-0853">WD repeat</keyword>
<keyword evidence="10" id="KW-0677">Repeat</keyword>
<reference evidence="26" key="1">
    <citation type="submission" date="2025-08" db="UniProtKB">
        <authorList>
            <consortium name="RefSeq"/>
        </authorList>
    </citation>
    <scope>IDENTIFICATION</scope>
    <source>
        <tissue evidence="26">Blood</tissue>
    </source>
</reference>
<dbReference type="CDD" id="cd01372">
    <property type="entry name" value="KISc_KIF4"/>
    <property type="match status" value="1"/>
</dbReference>
<dbReference type="Proteomes" id="UP000504640">
    <property type="component" value="Unplaced"/>
</dbReference>
<keyword evidence="25" id="KW-1185">Reference proteome</keyword>
<dbReference type="Pfam" id="PF25764">
    <property type="entry name" value="KIF21A_4th"/>
    <property type="match status" value="1"/>
</dbReference>
<evidence type="ECO:0000256" key="23">
    <source>
        <dbReference type="SAM" id="MobiDB-lite"/>
    </source>
</evidence>
<accession>A0A6J3FFJ7</accession>
<dbReference type="PANTHER" id="PTHR47969">
    <property type="entry name" value="CHROMOSOME-ASSOCIATED KINESIN KIF4A-RELATED"/>
    <property type="match status" value="1"/>
</dbReference>
<evidence type="ECO:0000256" key="2">
    <source>
        <dbReference type="ARBA" id="ARBA00004279"/>
    </source>
</evidence>
<dbReference type="InterPro" id="IPR015943">
    <property type="entry name" value="WD40/YVTN_repeat-like_dom_sf"/>
</dbReference>
<sequence length="1661" mass="185583">MLGAPDESSVRVAVRIRPQLAKEKIEGCHICTSVTPGEPQVFLGKDKAFTFDYVFDIDSQQEQIYTQCIEKLIEGCFEGYNATVFAYGQTGAGKTYTMGTGFDVNIVEDEQGIISRAVKHLFKSIEEKKHIAMKNGLPPPDFKVNAQFLELYNEEVLDLFDTTRDIDAKNKKSNIRIHEDSTGGIYTVGVTTRTVNTESEMMQCLKLGALSRTTASTQMNVQSSRSHAIFTIHVCQTRVCPQIDADNATDNKIISESAQMNEFETLTAKFHFVDLAGSERLKRTGATGERAKEGISINCGLLALGNVISALGDKSKRATHVPYRDSKLTRLLQDSLGGNSQTIMIACVSPSDRDFMETLNTLKYANRARNIKNKVMVNQDRASQQINALRSEITRLQMELMEYKTGKRIIDEEGVESINDMFHENAMLQTENNNLRVRIKAMQETVDALRSRITQLVSDQANQVLARAGEGNEEISNMIHSYIKEIEDLRAKLLESEAVNENLRKNLTRATARAPYFSGSSTFSPTILSSDKETIEIIDLAKKDLEKLKRKEKRKKKSVASKEDNTDTDQEKKEEKGVSERENNELEVEESQEVSDHEDEEEEEEEEEDDIDGGESSDESDSESDEKANYQADLANITCEIAIKQKLIDELENSQKRLQTLKKQYEEKLMMLQHKIRDTQLERDQVLQNLGSVESYSEEKAKKVRSEYEKKLQAMNKELQRLQAAQKEHARLLKNQSQYEKQLKKLQQDVMEMKKTKVRLMKQMKEEQEKARLTESRRNREIAQLKKDQRKRDHQLRLLEAQKRNQEVVLRRKTEEVTALRRQVRPMSDKVAGKVTRKLSSSDAPALDMGSSVAAVETDASRTGAQQKMRIPAARVQALPTSATNGTRKKYQRKGLTGRVFISKTARMKWQLLERRVTDIIMQKMTISNMEADMNRLLKQREELTKRREKLSKRREKIVKENGEGDKNVANISEEMESLTANIDYINDSISDCQANIMQMEEAKEEGETLDVTAVINACTLTEARYLLDHFLSMGINKGLQAAQKEAQIKVLEGRLKQTEITSATQNQLLFHMLKEKAELNPELDALLGHALQDLDSVPLENVEDSTDEDAPLNSPGSEGSTLSSDLMKLCGEVKPKNKARRRTTTQMELLYADSSELASDTSTGDASLPGPLTPVAEGQEIGMNAETSGTSAREKELSSPPGLPSKIGSISRQSSLSEKKIPEPSPVTRRKAYEKAEKSKAKEQKHSDSGTSEASLSPPPSPPSRPRNELNVFNRLTVSQGNTSVQQDKSDESDSSLSEVHRSSRRGIINPFPASKGIRAFPLQCIHIAEGHTKAVLCVDSTDDLLFTGSKDRTCKVWNLVTGQEIMSLGGHPNNVVSIKYCNYTSLVFTVSTSYIKVWDIRDSAKCIRTLTSSGQVTLGDSCSASTSRTVAIPSGENQINQIALNPTGTFLYAASGNAVRMWDLKRFQSTGKLTGHLGPVMCLTVDQISNGQDLIITGSKDHYIKMFDVTEGALGTVSPTHNFEPPHYDGIEALTIQGDNLFSGSRDNGIKKWDLTQKDLLQQVPNAHKDWVCALGVVPDHPVLLSGCRGGILKVWNMDTFMPVGEMKGHDSPINAICVNSTHIFTAADDRTVRIWKARNLQDGQISDTGDLGEDIASN</sequence>
<dbReference type="PANTHER" id="PTHR47969:SF31">
    <property type="entry name" value="KINESIN FAMILY MEMBER 21A"/>
    <property type="match status" value="1"/>
</dbReference>
<evidence type="ECO:0000256" key="17">
    <source>
        <dbReference type="ARBA" id="ARBA00023273"/>
    </source>
</evidence>
<feature type="compositionally biased region" description="Acidic residues" evidence="23">
    <location>
        <begin position="585"/>
        <end position="624"/>
    </location>
</feature>
<dbReference type="GO" id="GO:0008017">
    <property type="term" value="F:microtubule binding"/>
    <property type="evidence" value="ECO:0007669"/>
    <property type="project" value="InterPro"/>
</dbReference>
<feature type="coiled-coil region" evidence="22">
    <location>
        <begin position="634"/>
        <end position="816"/>
    </location>
</feature>
<dbReference type="InterPro" id="IPR036322">
    <property type="entry name" value="WD40_repeat_dom_sf"/>
</dbReference>
<dbReference type="GO" id="GO:0005875">
    <property type="term" value="C:microtubule associated complex"/>
    <property type="evidence" value="ECO:0007669"/>
    <property type="project" value="TreeGrafter"/>
</dbReference>
<evidence type="ECO:0000256" key="3">
    <source>
        <dbReference type="ARBA" id="ARBA00004489"/>
    </source>
</evidence>
<feature type="region of interest" description="Disordered" evidence="23">
    <location>
        <begin position="553"/>
        <end position="628"/>
    </location>
</feature>
<evidence type="ECO:0000256" key="18">
    <source>
        <dbReference type="ARBA" id="ARBA00053776"/>
    </source>
</evidence>
<evidence type="ECO:0000256" key="11">
    <source>
        <dbReference type="ARBA" id="ARBA00022741"/>
    </source>
</evidence>
<dbReference type="CDD" id="cd22263">
    <property type="entry name" value="Rcc_KIF21A"/>
    <property type="match status" value="1"/>
</dbReference>
<evidence type="ECO:0000256" key="9">
    <source>
        <dbReference type="ARBA" id="ARBA00022701"/>
    </source>
</evidence>
<keyword evidence="16" id="KW-0206">Cytoskeleton</keyword>
<proteinExistence type="inferred from homology"/>
<keyword evidence="15 21" id="KW-0505">Motor protein</keyword>
<feature type="compositionally biased region" description="Basic and acidic residues" evidence="23">
    <location>
        <begin position="1232"/>
        <end position="1249"/>
    </location>
</feature>
<dbReference type="InterPro" id="IPR019775">
    <property type="entry name" value="WD40_repeat_CS"/>
</dbReference>
<feature type="domain" description="Kinesin motor" evidence="24">
    <location>
        <begin position="9"/>
        <end position="371"/>
    </location>
</feature>
<keyword evidence="7" id="KW-0597">Phosphoprotein</keyword>
<keyword evidence="14 22" id="KW-0175">Coiled coil</keyword>
<comment type="subcellular location">
    <subcellularLocation>
        <location evidence="3">Cell projection</location>
        <location evidence="3">Axon</location>
    </subcellularLocation>
    <subcellularLocation>
        <location evidence="2">Cell projection</location>
        <location evidence="2">Dendrite</location>
    </subcellularLocation>
    <subcellularLocation>
        <location evidence="5">Cell projection</location>
        <location evidence="5">Growth cone</location>
    </subcellularLocation>
    <subcellularLocation>
        <location evidence="4">Cytoplasm</location>
        <location evidence="4">Cell cortex</location>
    </subcellularLocation>
    <subcellularLocation>
        <location evidence="1">Cytoplasm</location>
        <location evidence="1">Cytoskeleton</location>
    </subcellularLocation>
</comment>
<keyword evidence="9" id="KW-0493">Microtubule</keyword>
<comment type="function">
    <text evidence="18">Processive microtubule plus-end directed motor protein involved in neuronal axon guidance. Is recruited by KANK1 to cortical microtubule stabilizing complexes (CMSCs) at focal adhesions (FAs) rims where it promotes microtubule capture and stability. Controls microtubule polymerization rate at axonal growth cones and suppresses microtubule growth without inducing microtubule disassembly once it reaches the cell cortex.</text>
</comment>
<dbReference type="InterPro" id="IPR027640">
    <property type="entry name" value="Kinesin-like_fam"/>
</dbReference>
<protein>
    <recommendedName>
        <fullName evidence="19">Kinesin-like protein KIF21A</fullName>
    </recommendedName>
</protein>
<dbReference type="GO" id="GO:0005938">
    <property type="term" value="C:cell cortex"/>
    <property type="evidence" value="ECO:0007669"/>
    <property type="project" value="UniProtKB-SubCell"/>
</dbReference>
<dbReference type="FunFam" id="3.40.850.10:FF:000011">
    <property type="entry name" value="Kinesin family member 21A"/>
    <property type="match status" value="1"/>
</dbReference>
<evidence type="ECO:0000256" key="15">
    <source>
        <dbReference type="ARBA" id="ARBA00023175"/>
    </source>
</evidence>
<evidence type="ECO:0000256" key="13">
    <source>
        <dbReference type="ARBA" id="ARBA00022990"/>
    </source>
</evidence>
<dbReference type="SMART" id="SM00129">
    <property type="entry name" value="KISc"/>
    <property type="match status" value="1"/>
</dbReference>
<evidence type="ECO:0000256" key="19">
    <source>
        <dbReference type="ARBA" id="ARBA00073302"/>
    </source>
</evidence>
<feature type="region of interest" description="Disordered" evidence="23">
    <location>
        <begin position="1103"/>
        <end position="1125"/>
    </location>
</feature>
<evidence type="ECO:0000256" key="22">
    <source>
        <dbReference type="SAM" id="Coils"/>
    </source>
</evidence>
<feature type="compositionally biased region" description="Polar residues" evidence="23">
    <location>
        <begin position="1115"/>
        <end position="1125"/>
    </location>
</feature>
<dbReference type="Pfam" id="PF00400">
    <property type="entry name" value="WD40"/>
    <property type="match status" value="6"/>
</dbReference>
<dbReference type="GO" id="GO:0030425">
    <property type="term" value="C:dendrite"/>
    <property type="evidence" value="ECO:0007669"/>
    <property type="project" value="UniProtKB-SubCell"/>
</dbReference>
<evidence type="ECO:0000256" key="14">
    <source>
        <dbReference type="ARBA" id="ARBA00023054"/>
    </source>
</evidence>
<dbReference type="SUPFAM" id="SSF50978">
    <property type="entry name" value="WD40 repeat-like"/>
    <property type="match status" value="1"/>
</dbReference>
<evidence type="ECO:0000256" key="10">
    <source>
        <dbReference type="ARBA" id="ARBA00022737"/>
    </source>
</evidence>
<evidence type="ECO:0000256" key="5">
    <source>
        <dbReference type="ARBA" id="ARBA00004624"/>
    </source>
</evidence>
<gene>
    <name evidence="26" type="primary">KIF21A</name>
</gene>
<evidence type="ECO:0000259" key="24">
    <source>
        <dbReference type="PROSITE" id="PS50067"/>
    </source>
</evidence>
<evidence type="ECO:0000256" key="1">
    <source>
        <dbReference type="ARBA" id="ARBA00004245"/>
    </source>
</evidence>
<comment type="similarity">
    <text evidence="21">Belongs to the TRAFAC class myosin-kinesin ATPase superfamily. Kinesin family.</text>
</comment>
<dbReference type="GO" id="GO:0007018">
    <property type="term" value="P:microtubule-based movement"/>
    <property type="evidence" value="ECO:0007669"/>
    <property type="project" value="InterPro"/>
</dbReference>
<evidence type="ECO:0000256" key="21">
    <source>
        <dbReference type="PROSITE-ProRule" id="PRU00283"/>
    </source>
</evidence>
<dbReference type="InterPro" id="IPR036961">
    <property type="entry name" value="Kinesin_motor_dom_sf"/>
</dbReference>
<dbReference type="InterPro" id="IPR001752">
    <property type="entry name" value="Kinesin_motor_dom"/>
</dbReference>
<feature type="compositionally biased region" description="Polar residues" evidence="23">
    <location>
        <begin position="1275"/>
        <end position="1284"/>
    </location>
</feature>
<evidence type="ECO:0000256" key="7">
    <source>
        <dbReference type="ARBA" id="ARBA00022553"/>
    </source>
</evidence>
<feature type="repeat" description="WD" evidence="20">
    <location>
        <begin position="1567"/>
        <end position="1602"/>
    </location>
</feature>
<evidence type="ECO:0000256" key="8">
    <source>
        <dbReference type="ARBA" id="ARBA00022574"/>
    </source>
</evidence>
<dbReference type="GO" id="GO:0005524">
    <property type="term" value="F:ATP binding"/>
    <property type="evidence" value="ECO:0007669"/>
    <property type="project" value="UniProtKB-UniRule"/>
</dbReference>
<dbReference type="InterPro" id="IPR001680">
    <property type="entry name" value="WD40_rpt"/>
</dbReference>
<dbReference type="Pfam" id="PF00225">
    <property type="entry name" value="Kinesin"/>
    <property type="match status" value="1"/>
</dbReference>
<dbReference type="GO" id="GO:0007052">
    <property type="term" value="P:mitotic spindle organization"/>
    <property type="evidence" value="ECO:0007669"/>
    <property type="project" value="TreeGrafter"/>
</dbReference>
<evidence type="ECO:0000313" key="26">
    <source>
        <dbReference type="RefSeq" id="XP_032104210.1"/>
    </source>
</evidence>
<dbReference type="FunFam" id="2.130.10.10:FF:000370">
    <property type="entry name" value="Kinesin family member 21A"/>
    <property type="match status" value="1"/>
</dbReference>
<feature type="compositionally biased region" description="Polar residues" evidence="23">
    <location>
        <begin position="1157"/>
        <end position="1166"/>
    </location>
</feature>
<keyword evidence="17" id="KW-0966">Cell projection</keyword>
<dbReference type="CTD" id="55605"/>
<dbReference type="GO" id="GO:0030426">
    <property type="term" value="C:growth cone"/>
    <property type="evidence" value="ECO:0007669"/>
    <property type="project" value="UniProtKB-SubCell"/>
</dbReference>
<evidence type="ECO:0000313" key="25">
    <source>
        <dbReference type="Proteomes" id="UP000504640"/>
    </source>
</evidence>
<keyword evidence="13" id="KW-0007">Acetylation</keyword>
<dbReference type="SUPFAM" id="SSF52540">
    <property type="entry name" value="P-loop containing nucleoside triphosphate hydrolases"/>
    <property type="match status" value="1"/>
</dbReference>
<dbReference type="GeneID" id="116530291"/>
<dbReference type="GO" id="GO:0003777">
    <property type="term" value="F:microtubule motor activity"/>
    <property type="evidence" value="ECO:0007669"/>
    <property type="project" value="InterPro"/>
</dbReference>
<feature type="binding site" evidence="21">
    <location>
        <begin position="88"/>
        <end position="95"/>
    </location>
    <ligand>
        <name>ATP</name>
        <dbReference type="ChEBI" id="CHEBI:30616"/>
    </ligand>
</feature>
<feature type="coiled-coil region" evidence="22">
    <location>
        <begin position="379"/>
        <end position="513"/>
    </location>
</feature>
<keyword evidence="11 21" id="KW-0547">Nucleotide-binding</keyword>
<dbReference type="PROSITE" id="PS50082">
    <property type="entry name" value="WD_REPEATS_2"/>
    <property type="match status" value="4"/>
</dbReference>
<dbReference type="Gene3D" id="2.130.10.10">
    <property type="entry name" value="YVTN repeat-like/Quinoprotein amine dehydrogenase"/>
    <property type="match status" value="3"/>
</dbReference>
<dbReference type="Gene3D" id="3.40.850.10">
    <property type="entry name" value="Kinesin motor domain"/>
    <property type="match status" value="1"/>
</dbReference>
<keyword evidence="12 21" id="KW-0067">ATP-binding</keyword>
<feature type="repeat" description="WD" evidence="20">
    <location>
        <begin position="1526"/>
        <end position="1565"/>
    </location>
</feature>
<dbReference type="PRINTS" id="PR00380">
    <property type="entry name" value="KINESINHEAVY"/>
</dbReference>
<dbReference type="InterPro" id="IPR056532">
    <property type="entry name" value="KIF21A/B_hel_2"/>
</dbReference>
<dbReference type="GO" id="GO:0051231">
    <property type="term" value="P:spindle elongation"/>
    <property type="evidence" value="ECO:0007669"/>
    <property type="project" value="TreeGrafter"/>
</dbReference>
<dbReference type="SMART" id="SM00320">
    <property type="entry name" value="WD40"/>
    <property type="match status" value="7"/>
</dbReference>
<feature type="repeat" description="WD" evidence="20">
    <location>
        <begin position="1609"/>
        <end position="1642"/>
    </location>
</feature>
<dbReference type="Pfam" id="PF23204">
    <property type="entry name" value="KIF21A_2nd"/>
    <property type="match status" value="1"/>
</dbReference>
<feature type="repeat" description="WD" evidence="20">
    <location>
        <begin position="1330"/>
        <end position="1369"/>
    </location>
</feature>
<evidence type="ECO:0000256" key="6">
    <source>
        <dbReference type="ARBA" id="ARBA00022490"/>
    </source>
</evidence>
<evidence type="ECO:0000256" key="4">
    <source>
        <dbReference type="ARBA" id="ARBA00004544"/>
    </source>
</evidence>
<dbReference type="SUPFAM" id="SSF46579">
    <property type="entry name" value="Prefoldin"/>
    <property type="match status" value="1"/>
</dbReference>
<dbReference type="InterPro" id="IPR019821">
    <property type="entry name" value="Kinesin_motor_CS"/>
</dbReference>
<dbReference type="PROSITE" id="PS00411">
    <property type="entry name" value="KINESIN_MOTOR_1"/>
    <property type="match status" value="1"/>
</dbReference>
<dbReference type="RefSeq" id="XP_032104210.1">
    <property type="nucleotide sequence ID" value="XM_032248319.1"/>
</dbReference>